<dbReference type="PROSITE" id="PS52016">
    <property type="entry name" value="TONB_DEPENDENT_REC_3"/>
    <property type="match status" value="1"/>
</dbReference>
<protein>
    <recommendedName>
        <fullName evidence="9">Secretin/TonB short N-terminal domain-containing protein</fullName>
    </recommendedName>
</protein>
<dbReference type="Proteomes" id="UP000507979">
    <property type="component" value="Unassembled WGS sequence"/>
</dbReference>
<feature type="signal peptide" evidence="8">
    <location>
        <begin position="1"/>
        <end position="32"/>
    </location>
</feature>
<proteinExistence type="inferred from homology"/>
<name>A0A6J4ZKZ6_9BURK</name>
<keyword evidence="4 7" id="KW-0812">Transmembrane</keyword>
<evidence type="ECO:0000256" key="1">
    <source>
        <dbReference type="ARBA" id="ARBA00004571"/>
    </source>
</evidence>
<keyword evidence="3 7" id="KW-1134">Transmembrane beta strand</keyword>
<dbReference type="AlphaFoldDB" id="A0A6J4ZKZ6"/>
<evidence type="ECO:0000256" key="4">
    <source>
        <dbReference type="ARBA" id="ARBA00022692"/>
    </source>
</evidence>
<evidence type="ECO:0000313" key="11">
    <source>
        <dbReference type="Proteomes" id="UP000507979"/>
    </source>
</evidence>
<keyword evidence="11" id="KW-1185">Reference proteome</keyword>
<evidence type="ECO:0000256" key="2">
    <source>
        <dbReference type="ARBA" id="ARBA00022448"/>
    </source>
</evidence>
<keyword evidence="2 7" id="KW-0813">Transport</keyword>
<reference evidence="10 11" key="1">
    <citation type="submission" date="2020-04" db="EMBL/GenBank/DDBJ databases">
        <authorList>
            <person name="De Canck E."/>
        </authorList>
    </citation>
    <scope>NUCLEOTIDE SEQUENCE [LARGE SCALE GENOMIC DNA]</scope>
    <source>
        <strain evidence="10 11">LMG 26845</strain>
    </source>
</reference>
<dbReference type="InterPro" id="IPR012910">
    <property type="entry name" value="Plug_dom"/>
</dbReference>
<dbReference type="EMBL" id="CADIJR010000007">
    <property type="protein sequence ID" value="CAB3633549.1"/>
    <property type="molecule type" value="Genomic_DNA"/>
</dbReference>
<evidence type="ECO:0000256" key="5">
    <source>
        <dbReference type="ARBA" id="ARBA00023136"/>
    </source>
</evidence>
<gene>
    <name evidence="10" type="ORF">LMG26845_01238</name>
</gene>
<comment type="subcellular location">
    <subcellularLocation>
        <location evidence="1 7">Cell outer membrane</location>
        <topology evidence="1 7">Multi-pass membrane protein</topology>
    </subcellularLocation>
</comment>
<keyword evidence="5 7" id="KW-0472">Membrane</keyword>
<dbReference type="GO" id="GO:0009279">
    <property type="term" value="C:cell outer membrane"/>
    <property type="evidence" value="ECO:0007669"/>
    <property type="project" value="UniProtKB-SubCell"/>
</dbReference>
<evidence type="ECO:0000259" key="9">
    <source>
        <dbReference type="SMART" id="SM00965"/>
    </source>
</evidence>
<dbReference type="GeneID" id="92897084"/>
<sequence>MLFSFTPSSRRRYGAWATAVCTALTWAAPSAAQRAPLAHVYDIPAQALGDALLALGRQAGLEISFPPAAVAGKVSPALQGEYSALLALNRLLAGSGLALHADGPRRYIVFADKATPFSASRLEPVRVYGEQTGERIYSREEIAATPSSNRDLSTLVATHPAVRTDPGAASSQNRGSLDVERISFHGASPYQNLFQIDGTDATNRVDPASRNLNLQIGNVPSNPQSYFIDTHLIDQVRVYDSFVPVEYGRFTGGVVDARLRRFSGQNHLQFDYRWNTSNMTRQQVAQGEETKWAQGSPGYSPAWTKRFYSAVGDIAFNDKSGVVLALSHRQSDITRWIMGADDKGEQPLATQNTYRDRIDNFLGKFSVLASADTTADLTLKYSDRSERLASNTFRDTHWDNNHSAYGLNGNLERQLQGGRLTLQAGWDRASSNRQSVDNEFVTHVVYKLPKYTTGGFGKEQTRQDSYTLKGRIDLDPWNTGAFTHTSYAGVDLNQITAGFERLRDSYSYKRTYNGAGAYRDSNKSHNLPGTVNVRYHMASLYLSDRIEWRRLALDAGLRYDQESFLGTHNVSPRTRLDWDLFGAGGTLLSAGWSRYYGAEVLETALEAERHRLSRLEIDGKGNPVDDGAKPYRVDYDGLRLPHDDEWAVSLRQRLAGLEGQLSYVHRNGRDQWTKRSTGIGSYRYTNDGRSTTDSVTLALSTLEPWRVGKTRWNLLATWGWQKRKTNNDLLKGYDGDARDPDDRVIYNGAEIRAIDLPPTSFYQPQVAALTLIGAYPRMGLTWSNMLNWRGRRDATIYEGRGPKPEYLDRFKSGGLPSYWTWDTKLTWQPTAVPSMEFAIEVLNLLNRMPALTATNPRGKTTPNTFQSGRELWLQVGYRF</sequence>
<dbReference type="InterPro" id="IPR011662">
    <property type="entry name" value="Secretin/TonB_short_N"/>
</dbReference>
<evidence type="ECO:0000256" key="7">
    <source>
        <dbReference type="PROSITE-ProRule" id="PRU01360"/>
    </source>
</evidence>
<evidence type="ECO:0000256" key="8">
    <source>
        <dbReference type="SAM" id="SignalP"/>
    </source>
</evidence>
<dbReference type="InterPro" id="IPR039426">
    <property type="entry name" value="TonB-dep_rcpt-like"/>
</dbReference>
<dbReference type="InterPro" id="IPR036942">
    <property type="entry name" value="Beta-barrel_TonB_sf"/>
</dbReference>
<dbReference type="Gene3D" id="2.40.170.20">
    <property type="entry name" value="TonB-dependent receptor, beta-barrel domain"/>
    <property type="match status" value="1"/>
</dbReference>
<comment type="similarity">
    <text evidence="7">Belongs to the TonB-dependent receptor family.</text>
</comment>
<evidence type="ECO:0000313" key="10">
    <source>
        <dbReference type="EMBL" id="CAB3633549.1"/>
    </source>
</evidence>
<evidence type="ECO:0000256" key="6">
    <source>
        <dbReference type="ARBA" id="ARBA00023237"/>
    </source>
</evidence>
<organism evidence="10 11">
    <name type="scientific">Achromobacter insuavis</name>
    <dbReference type="NCBI Taxonomy" id="1287735"/>
    <lineage>
        <taxon>Bacteria</taxon>
        <taxon>Pseudomonadati</taxon>
        <taxon>Pseudomonadota</taxon>
        <taxon>Betaproteobacteria</taxon>
        <taxon>Burkholderiales</taxon>
        <taxon>Alcaligenaceae</taxon>
        <taxon>Achromobacter</taxon>
    </lineage>
</organism>
<feature type="domain" description="Secretin/TonB short N-terminal" evidence="9">
    <location>
        <begin position="61"/>
        <end position="112"/>
    </location>
</feature>
<dbReference type="SMART" id="SM00965">
    <property type="entry name" value="STN"/>
    <property type="match status" value="1"/>
</dbReference>
<dbReference type="RefSeq" id="WP_054430016.1">
    <property type="nucleotide sequence ID" value="NZ_CADIJR010000007.1"/>
</dbReference>
<accession>A0A6J4ZKZ6</accession>
<keyword evidence="8" id="KW-0732">Signal</keyword>
<evidence type="ECO:0000256" key="3">
    <source>
        <dbReference type="ARBA" id="ARBA00022452"/>
    </source>
</evidence>
<dbReference type="Gene3D" id="3.55.50.30">
    <property type="match status" value="1"/>
</dbReference>
<dbReference type="Pfam" id="PF07715">
    <property type="entry name" value="Plug"/>
    <property type="match status" value="1"/>
</dbReference>
<dbReference type="SUPFAM" id="SSF56935">
    <property type="entry name" value="Porins"/>
    <property type="match status" value="1"/>
</dbReference>
<keyword evidence="6 7" id="KW-0998">Cell outer membrane</keyword>
<feature type="chain" id="PRO_5026802029" description="Secretin/TonB short N-terminal domain-containing protein" evidence="8">
    <location>
        <begin position="33"/>
        <end position="879"/>
    </location>
</feature>